<dbReference type="EMBL" id="CAJZBQ010000043">
    <property type="protein sequence ID" value="CAG9327340.1"/>
    <property type="molecule type" value="Genomic_DNA"/>
</dbReference>
<gene>
    <name evidence="18" type="ORF">BSTOLATCC_MIC43379</name>
</gene>
<dbReference type="InterPro" id="IPR018247">
    <property type="entry name" value="EF_Hand_1_Ca_BS"/>
</dbReference>
<evidence type="ECO:0000256" key="4">
    <source>
        <dbReference type="ARBA" id="ARBA00022527"/>
    </source>
</evidence>
<evidence type="ECO:0000256" key="9">
    <source>
        <dbReference type="ARBA" id="ARBA00022777"/>
    </source>
</evidence>
<dbReference type="CDD" id="cd05117">
    <property type="entry name" value="STKc_CAMK"/>
    <property type="match status" value="1"/>
</dbReference>
<evidence type="ECO:0000256" key="1">
    <source>
        <dbReference type="ARBA" id="ARBA00001946"/>
    </source>
</evidence>
<dbReference type="PANTHER" id="PTHR24349">
    <property type="entry name" value="SERINE/THREONINE-PROTEIN KINASE"/>
    <property type="match status" value="1"/>
</dbReference>
<dbReference type="PROSITE" id="PS50222">
    <property type="entry name" value="EF_HAND_2"/>
    <property type="match status" value="2"/>
</dbReference>
<keyword evidence="19" id="KW-1185">Reference proteome</keyword>
<dbReference type="FunFam" id="1.10.238.10:FF:000001">
    <property type="entry name" value="Calmodulin 1"/>
    <property type="match status" value="1"/>
</dbReference>
<dbReference type="GO" id="GO:0005509">
    <property type="term" value="F:calcium ion binding"/>
    <property type="evidence" value="ECO:0007669"/>
    <property type="project" value="InterPro"/>
</dbReference>
<evidence type="ECO:0000259" key="16">
    <source>
        <dbReference type="PROSITE" id="PS50011"/>
    </source>
</evidence>
<evidence type="ECO:0000256" key="6">
    <source>
        <dbReference type="ARBA" id="ARBA00022723"/>
    </source>
</evidence>
<evidence type="ECO:0000256" key="7">
    <source>
        <dbReference type="ARBA" id="ARBA00022737"/>
    </source>
</evidence>
<evidence type="ECO:0000256" key="11">
    <source>
        <dbReference type="ARBA" id="ARBA00022840"/>
    </source>
</evidence>
<dbReference type="FunFam" id="1.10.510.10:FF:000571">
    <property type="entry name" value="Maternal embryonic leucine zipper kinase"/>
    <property type="match status" value="1"/>
</dbReference>
<comment type="subunit">
    <text evidence="2">Monomer.</text>
</comment>
<feature type="domain" description="EF-hand" evidence="17">
    <location>
        <begin position="412"/>
        <end position="447"/>
    </location>
</feature>
<dbReference type="CDD" id="cd00051">
    <property type="entry name" value="EFh"/>
    <property type="match status" value="1"/>
</dbReference>
<dbReference type="InterPro" id="IPR011009">
    <property type="entry name" value="Kinase-like_dom_sf"/>
</dbReference>
<evidence type="ECO:0000256" key="3">
    <source>
        <dbReference type="ARBA" id="ARBA00012513"/>
    </source>
</evidence>
<evidence type="ECO:0000313" key="18">
    <source>
        <dbReference type="EMBL" id="CAG9327340.1"/>
    </source>
</evidence>
<evidence type="ECO:0000256" key="8">
    <source>
        <dbReference type="ARBA" id="ARBA00022741"/>
    </source>
</evidence>
<evidence type="ECO:0000256" key="13">
    <source>
        <dbReference type="ARBA" id="ARBA00047899"/>
    </source>
</evidence>
<dbReference type="AlphaFoldDB" id="A0AAU9JKB9"/>
<dbReference type="InterPro" id="IPR002048">
    <property type="entry name" value="EF_hand_dom"/>
</dbReference>
<evidence type="ECO:0000256" key="12">
    <source>
        <dbReference type="ARBA" id="ARBA00024334"/>
    </source>
</evidence>
<evidence type="ECO:0000256" key="15">
    <source>
        <dbReference type="PROSITE-ProRule" id="PRU10141"/>
    </source>
</evidence>
<dbReference type="Proteomes" id="UP001162131">
    <property type="component" value="Unassembled WGS sequence"/>
</dbReference>
<organism evidence="18 19">
    <name type="scientific">Blepharisma stoltei</name>
    <dbReference type="NCBI Taxonomy" id="1481888"/>
    <lineage>
        <taxon>Eukaryota</taxon>
        <taxon>Sar</taxon>
        <taxon>Alveolata</taxon>
        <taxon>Ciliophora</taxon>
        <taxon>Postciliodesmatophora</taxon>
        <taxon>Heterotrichea</taxon>
        <taxon>Heterotrichida</taxon>
        <taxon>Blepharismidae</taxon>
        <taxon>Blepharisma</taxon>
    </lineage>
</organism>
<dbReference type="Gene3D" id="1.10.510.10">
    <property type="entry name" value="Transferase(Phosphotransferase) domain 1"/>
    <property type="match status" value="1"/>
</dbReference>
<keyword evidence="7" id="KW-0677">Repeat</keyword>
<dbReference type="SUPFAM" id="SSF47473">
    <property type="entry name" value="EF-hand"/>
    <property type="match status" value="1"/>
</dbReference>
<keyword evidence="10" id="KW-0106">Calcium</keyword>
<keyword evidence="9" id="KW-0418">Kinase</keyword>
<dbReference type="InterPro" id="IPR011992">
    <property type="entry name" value="EF-hand-dom_pair"/>
</dbReference>
<keyword evidence="11 15" id="KW-0067">ATP-binding</keyword>
<evidence type="ECO:0000256" key="5">
    <source>
        <dbReference type="ARBA" id="ARBA00022679"/>
    </source>
</evidence>
<dbReference type="Gene3D" id="3.30.200.20">
    <property type="entry name" value="Phosphorylase Kinase, domain 1"/>
    <property type="match status" value="1"/>
</dbReference>
<comment type="caution">
    <text evidence="18">The sequence shown here is derived from an EMBL/GenBank/DDBJ whole genome shotgun (WGS) entry which is preliminary data.</text>
</comment>
<comment type="similarity">
    <text evidence="12">Belongs to the protein kinase superfamily. Ser/Thr protein kinase family. CDPK subfamily.</text>
</comment>
<accession>A0AAU9JKB9</accession>
<dbReference type="InterPro" id="IPR000719">
    <property type="entry name" value="Prot_kinase_dom"/>
</dbReference>
<evidence type="ECO:0000256" key="2">
    <source>
        <dbReference type="ARBA" id="ARBA00011245"/>
    </source>
</evidence>
<comment type="cofactor">
    <cofactor evidence="1">
        <name>Mg(2+)</name>
        <dbReference type="ChEBI" id="CHEBI:18420"/>
    </cofactor>
</comment>
<dbReference type="FunFam" id="3.30.200.20:FF:000315">
    <property type="entry name" value="Calcium-dependent protein kinase 3"/>
    <property type="match status" value="1"/>
</dbReference>
<evidence type="ECO:0000256" key="10">
    <source>
        <dbReference type="ARBA" id="ARBA00022837"/>
    </source>
</evidence>
<dbReference type="GO" id="GO:0004674">
    <property type="term" value="F:protein serine/threonine kinase activity"/>
    <property type="evidence" value="ECO:0007669"/>
    <property type="project" value="UniProtKB-KW"/>
</dbReference>
<dbReference type="SMART" id="SM00054">
    <property type="entry name" value="EFh"/>
    <property type="match status" value="3"/>
</dbReference>
<dbReference type="GO" id="GO:0005524">
    <property type="term" value="F:ATP binding"/>
    <property type="evidence" value="ECO:0007669"/>
    <property type="project" value="UniProtKB-UniRule"/>
</dbReference>
<keyword evidence="5" id="KW-0808">Transferase</keyword>
<dbReference type="Pfam" id="PF00069">
    <property type="entry name" value="Pkinase"/>
    <property type="match status" value="1"/>
</dbReference>
<evidence type="ECO:0000256" key="14">
    <source>
        <dbReference type="ARBA" id="ARBA00048679"/>
    </source>
</evidence>
<dbReference type="PROSITE" id="PS00018">
    <property type="entry name" value="EF_HAND_1"/>
    <property type="match status" value="1"/>
</dbReference>
<name>A0AAU9JKB9_9CILI</name>
<protein>
    <recommendedName>
        <fullName evidence="3">non-specific serine/threonine protein kinase</fullName>
        <ecNumber evidence="3">2.7.11.1</ecNumber>
    </recommendedName>
</protein>
<feature type="domain" description="Protein kinase" evidence="16">
    <location>
        <begin position="38"/>
        <end position="297"/>
    </location>
</feature>
<dbReference type="InterPro" id="IPR008271">
    <property type="entry name" value="Ser/Thr_kinase_AS"/>
</dbReference>
<dbReference type="Gene3D" id="1.10.238.10">
    <property type="entry name" value="EF-hand"/>
    <property type="match status" value="1"/>
</dbReference>
<dbReference type="PROSITE" id="PS00107">
    <property type="entry name" value="PROTEIN_KINASE_ATP"/>
    <property type="match status" value="1"/>
</dbReference>
<keyword evidence="8 15" id="KW-0547">Nucleotide-binding</keyword>
<feature type="binding site" evidence="15">
    <location>
        <position position="72"/>
    </location>
    <ligand>
        <name>ATP</name>
        <dbReference type="ChEBI" id="CHEBI:30616"/>
    </ligand>
</feature>
<dbReference type="PROSITE" id="PS00108">
    <property type="entry name" value="PROTEIN_KINASE_ST"/>
    <property type="match status" value="1"/>
</dbReference>
<keyword evidence="6" id="KW-0479">Metal-binding</keyword>
<dbReference type="SUPFAM" id="SSF56112">
    <property type="entry name" value="Protein kinase-like (PK-like)"/>
    <property type="match status" value="1"/>
</dbReference>
<comment type="catalytic activity">
    <reaction evidence="13">
        <text>L-threonyl-[protein] + ATP = O-phospho-L-threonyl-[protein] + ADP + H(+)</text>
        <dbReference type="Rhea" id="RHEA:46608"/>
        <dbReference type="Rhea" id="RHEA-COMP:11060"/>
        <dbReference type="Rhea" id="RHEA-COMP:11605"/>
        <dbReference type="ChEBI" id="CHEBI:15378"/>
        <dbReference type="ChEBI" id="CHEBI:30013"/>
        <dbReference type="ChEBI" id="CHEBI:30616"/>
        <dbReference type="ChEBI" id="CHEBI:61977"/>
        <dbReference type="ChEBI" id="CHEBI:456216"/>
        <dbReference type="EC" id="2.7.11.1"/>
    </reaction>
</comment>
<feature type="domain" description="EF-hand" evidence="17">
    <location>
        <begin position="340"/>
        <end position="375"/>
    </location>
</feature>
<dbReference type="InterPro" id="IPR050205">
    <property type="entry name" value="CDPK_Ser/Thr_kinases"/>
</dbReference>
<keyword evidence="4" id="KW-0723">Serine/threonine-protein kinase</keyword>
<proteinExistence type="inferred from homology"/>
<comment type="catalytic activity">
    <reaction evidence="14">
        <text>L-seryl-[protein] + ATP = O-phospho-L-seryl-[protein] + ADP + H(+)</text>
        <dbReference type="Rhea" id="RHEA:17989"/>
        <dbReference type="Rhea" id="RHEA-COMP:9863"/>
        <dbReference type="Rhea" id="RHEA-COMP:11604"/>
        <dbReference type="ChEBI" id="CHEBI:15378"/>
        <dbReference type="ChEBI" id="CHEBI:29999"/>
        <dbReference type="ChEBI" id="CHEBI:30616"/>
        <dbReference type="ChEBI" id="CHEBI:83421"/>
        <dbReference type="ChEBI" id="CHEBI:456216"/>
        <dbReference type="EC" id="2.7.11.1"/>
    </reaction>
</comment>
<dbReference type="PROSITE" id="PS50011">
    <property type="entry name" value="PROTEIN_KINASE_DOM"/>
    <property type="match status" value="1"/>
</dbReference>
<evidence type="ECO:0000313" key="19">
    <source>
        <dbReference type="Proteomes" id="UP001162131"/>
    </source>
</evidence>
<evidence type="ECO:0000259" key="17">
    <source>
        <dbReference type="PROSITE" id="PS50222"/>
    </source>
</evidence>
<dbReference type="SMART" id="SM00220">
    <property type="entry name" value="S_TKc"/>
    <property type="match status" value="1"/>
</dbReference>
<reference evidence="18" key="1">
    <citation type="submission" date="2021-09" db="EMBL/GenBank/DDBJ databases">
        <authorList>
            <consortium name="AG Swart"/>
            <person name="Singh M."/>
            <person name="Singh A."/>
            <person name="Seah K."/>
            <person name="Emmerich C."/>
        </authorList>
    </citation>
    <scope>NUCLEOTIDE SEQUENCE</scope>
    <source>
        <strain evidence="18">ATCC30299</strain>
    </source>
</reference>
<dbReference type="Pfam" id="PF13499">
    <property type="entry name" value="EF-hand_7"/>
    <property type="match status" value="1"/>
</dbReference>
<sequence>MGVCCPKEYKMLRPKTARQLDKPEISNSSRLERINTRYEFIKVIGCGQFGTVREARMVGYDIENNCKHFAIKSINKVRVMKNLKLMKNEISILMLVDHPNIIKLYETYEDDMYIHLVMELCTGGDLFEHLMVRGSLTELEVAQIMRKIFTAVNHLHNINICHRDIKPENFLVSSKDNDADIKMIDFGMSAKFGGEEMNTIVGTPYYLAPEVLRGSYGLECDVWSLGVVMFFLLVGQQPFKGDSLNEIFQKIVKADFDFSDPSWEIISDEAKILISKMLIVNPDYRISLQDALSHEWFVNNLSNSHQEIKLEVFKSIKRYRAPSKLWHEAMKILVQNLSADQIKELQSAFLEIDQRKTGFVTAKDIEAAMIRNGFFLARDEFKALVQSINYVGKGKLNYTQFLIASVDKRRALDEESMWLVFKHFDLDRNGTISVDELKFALEKAGCYLSDTEYKEIIDEFELKAGETMNFEEFKEIMLCFEDRSLVCTEQEDQFVEAPRRGMRRLSQRLLMQRKTIIEPKKKKRVTD</sequence>
<dbReference type="InterPro" id="IPR017441">
    <property type="entry name" value="Protein_kinase_ATP_BS"/>
</dbReference>
<dbReference type="EC" id="2.7.11.1" evidence="3"/>